<name>A0A2S8A812_9FLAO</name>
<reference evidence="2 3" key="1">
    <citation type="submission" date="2018-02" db="EMBL/GenBank/DDBJ databases">
        <title>Genome sequences of Apibacter spp., gut symbionts of Asian honey bees.</title>
        <authorList>
            <person name="Kwong W.K."/>
            <person name="Steele M.I."/>
            <person name="Moran N.A."/>
        </authorList>
    </citation>
    <scope>NUCLEOTIDE SEQUENCE [LARGE SCALE GENOMIC DNA]</scope>
    <source>
        <strain evidence="3">wkB301</strain>
    </source>
</reference>
<comment type="caution">
    <text evidence="2">The sequence shown here is derived from an EMBL/GenBank/DDBJ whole genome shotgun (WGS) entry which is preliminary data.</text>
</comment>
<accession>A0A2S8A812</accession>
<keyword evidence="1" id="KW-0732">Signal</keyword>
<dbReference type="AlphaFoldDB" id="A0A2S8A812"/>
<proteinExistence type="predicted"/>
<organism evidence="2 3">
    <name type="scientific">Apibacter adventoris</name>
    <dbReference type="NCBI Taxonomy" id="1679466"/>
    <lineage>
        <taxon>Bacteria</taxon>
        <taxon>Pseudomonadati</taxon>
        <taxon>Bacteroidota</taxon>
        <taxon>Flavobacteriia</taxon>
        <taxon>Flavobacteriales</taxon>
        <taxon>Weeksellaceae</taxon>
        <taxon>Apibacter</taxon>
    </lineage>
</organism>
<gene>
    <name evidence="2" type="ORF">C4S77_12180</name>
</gene>
<dbReference type="OrthoDB" id="5513217at2"/>
<protein>
    <recommendedName>
        <fullName evidence="4">ATPase</fullName>
    </recommendedName>
</protein>
<evidence type="ECO:0000313" key="2">
    <source>
        <dbReference type="EMBL" id="PQL90626.1"/>
    </source>
</evidence>
<evidence type="ECO:0000313" key="3">
    <source>
        <dbReference type="Proteomes" id="UP000238042"/>
    </source>
</evidence>
<keyword evidence="3" id="KW-1185">Reference proteome</keyword>
<dbReference type="InterPro" id="IPR036163">
    <property type="entry name" value="HMA_dom_sf"/>
</dbReference>
<dbReference type="Gene3D" id="3.30.70.100">
    <property type="match status" value="1"/>
</dbReference>
<evidence type="ECO:0000256" key="1">
    <source>
        <dbReference type="SAM" id="SignalP"/>
    </source>
</evidence>
<dbReference type="SUPFAM" id="SSF55008">
    <property type="entry name" value="HMA, heavy metal-associated domain"/>
    <property type="match status" value="1"/>
</dbReference>
<feature type="chain" id="PRO_5015665611" description="ATPase" evidence="1">
    <location>
        <begin position="23"/>
        <end position="115"/>
    </location>
</feature>
<dbReference type="RefSeq" id="WP_105247766.1">
    <property type="nucleotide sequence ID" value="NZ_PSZM01000046.1"/>
</dbReference>
<feature type="signal peptide" evidence="1">
    <location>
        <begin position="1"/>
        <end position="22"/>
    </location>
</feature>
<dbReference type="EMBL" id="PSZM01000046">
    <property type="protein sequence ID" value="PQL90626.1"/>
    <property type="molecule type" value="Genomic_DNA"/>
</dbReference>
<sequence>MVSIKKIFFSLLIFLSAITLFSAQIKNQKTEIVKIYGNCEMCKQTIEKAGSIPDESLVLWDVKTKQAEITYDSNKTSIDKILKRIALVGYDNEKYKAKDGVYRQLPICCQYERKK</sequence>
<evidence type="ECO:0008006" key="4">
    <source>
        <dbReference type="Google" id="ProtNLM"/>
    </source>
</evidence>
<dbReference type="Proteomes" id="UP000238042">
    <property type="component" value="Unassembled WGS sequence"/>
</dbReference>
<dbReference type="GO" id="GO:0046872">
    <property type="term" value="F:metal ion binding"/>
    <property type="evidence" value="ECO:0007669"/>
    <property type="project" value="InterPro"/>
</dbReference>